<dbReference type="InterPro" id="IPR020845">
    <property type="entry name" value="AMP-binding_CS"/>
</dbReference>
<dbReference type="InterPro" id="IPR011047">
    <property type="entry name" value="Quinoprotein_ADH-like_sf"/>
</dbReference>
<feature type="region of interest" description="Disordered" evidence="1">
    <location>
        <begin position="692"/>
        <end position="732"/>
    </location>
</feature>
<gene>
    <name evidence="4" type="ORF">GN244_ATG13098</name>
</gene>
<name>A0A833T7A0_PHYIN</name>
<protein>
    <submittedName>
        <fullName evidence="4">PQQ-like domain</fullName>
    </submittedName>
</protein>
<evidence type="ECO:0000259" key="2">
    <source>
        <dbReference type="Pfam" id="PF00501"/>
    </source>
</evidence>
<dbReference type="Proteomes" id="UP000602510">
    <property type="component" value="Unassembled WGS sequence"/>
</dbReference>
<evidence type="ECO:0000256" key="1">
    <source>
        <dbReference type="SAM" id="MobiDB-lite"/>
    </source>
</evidence>
<feature type="domain" description="Pyrrolo-quinoline quinone repeat" evidence="3">
    <location>
        <begin position="796"/>
        <end position="1159"/>
    </location>
</feature>
<dbReference type="InterPro" id="IPR018391">
    <property type="entry name" value="PQQ_b-propeller_rpt"/>
</dbReference>
<dbReference type="SUPFAM" id="SSF50998">
    <property type="entry name" value="Quinoprotein alcohol dehydrogenase-like"/>
    <property type="match status" value="1"/>
</dbReference>
<dbReference type="InterPro" id="IPR052091">
    <property type="entry name" value="Beta-ala_Activ/Resist"/>
</dbReference>
<dbReference type="InterPro" id="IPR000873">
    <property type="entry name" value="AMP-dep_synth/lig_dom"/>
</dbReference>
<dbReference type="Pfam" id="PF00501">
    <property type="entry name" value="AMP-binding"/>
    <property type="match status" value="1"/>
</dbReference>
<dbReference type="InterPro" id="IPR042099">
    <property type="entry name" value="ANL_N_sf"/>
</dbReference>
<organism evidence="4 5">
    <name type="scientific">Phytophthora infestans</name>
    <name type="common">Potato late blight agent</name>
    <name type="synonym">Botrytis infestans</name>
    <dbReference type="NCBI Taxonomy" id="4787"/>
    <lineage>
        <taxon>Eukaryota</taxon>
        <taxon>Sar</taxon>
        <taxon>Stramenopiles</taxon>
        <taxon>Oomycota</taxon>
        <taxon>Peronosporomycetes</taxon>
        <taxon>Peronosporales</taxon>
        <taxon>Peronosporaceae</taxon>
        <taxon>Phytophthora</taxon>
    </lineage>
</organism>
<dbReference type="InterPro" id="IPR045851">
    <property type="entry name" value="AMP-bd_C_sf"/>
</dbReference>
<dbReference type="Gene3D" id="3.30.300.30">
    <property type="match status" value="1"/>
</dbReference>
<keyword evidence="5" id="KW-1185">Reference proteome</keyword>
<accession>A0A833T7A0</accession>
<evidence type="ECO:0000313" key="5">
    <source>
        <dbReference type="Proteomes" id="UP000602510"/>
    </source>
</evidence>
<evidence type="ECO:0000259" key="3">
    <source>
        <dbReference type="Pfam" id="PF13570"/>
    </source>
</evidence>
<dbReference type="PANTHER" id="PTHR44394">
    <property type="entry name" value="BETA-ALANINE-ACTIVATING ENZYME"/>
    <property type="match status" value="1"/>
</dbReference>
<dbReference type="PANTHER" id="PTHR44394:SF1">
    <property type="entry name" value="BETA-ALANINE-ACTIVATING ENZYME"/>
    <property type="match status" value="1"/>
</dbReference>
<feature type="domain" description="AMP-dependent synthetase/ligase" evidence="2">
    <location>
        <begin position="18"/>
        <end position="352"/>
    </location>
</feature>
<dbReference type="InterPro" id="IPR015943">
    <property type="entry name" value="WD40/YVTN_repeat-like_dom_sf"/>
</dbReference>
<dbReference type="Pfam" id="PF13570">
    <property type="entry name" value="Beta-prop_ACSF4"/>
    <property type="match status" value="1"/>
</dbReference>
<dbReference type="SMART" id="SM00564">
    <property type="entry name" value="PQQ"/>
    <property type="match status" value="5"/>
</dbReference>
<feature type="compositionally biased region" description="Basic and acidic residues" evidence="1">
    <location>
        <begin position="706"/>
        <end position="715"/>
    </location>
</feature>
<reference evidence="4" key="1">
    <citation type="submission" date="2020-04" db="EMBL/GenBank/DDBJ databases">
        <title>Hybrid Assembly of Korean Phytophthora infestans isolates.</title>
        <authorList>
            <person name="Prokchorchik M."/>
            <person name="Lee Y."/>
            <person name="Seo J."/>
            <person name="Cho J.-H."/>
            <person name="Park Y.-E."/>
            <person name="Jang D.-C."/>
            <person name="Im J.-S."/>
            <person name="Choi J.-G."/>
            <person name="Park H.-J."/>
            <person name="Lee G.-B."/>
            <person name="Lee Y.-G."/>
            <person name="Hong S.-Y."/>
            <person name="Cho K."/>
            <person name="Sohn K.H."/>
        </authorList>
    </citation>
    <scope>NUCLEOTIDE SEQUENCE</scope>
    <source>
        <strain evidence="4">KR_1_A1</strain>
    </source>
</reference>
<proteinExistence type="predicted"/>
<sequence length="1164" mass="127692">MALCKCLREYRTAFVESEEVALVESDGTERKEVAYVELYQWQKQLRTALNGGDEGLVIGISLMPFSIEETTTMLLVAEEKEWSYVPIEVELSLSRQILLLQSAGARRLVTTAKSPLAKYFGGIHRDEVEVVELASSSFGVVQVVNFSNILFNDTEFDQKLKEDEGLVSPLYVLFTSGTTGEPRGVVGARTGAWTRLKWMWTTYPFDESERVLRATKLSFVDSVWEILGAFLGRVPLVHVQSPRDPASAQLNLRSVVLDNSTQFLEVIQSENVTRFTAVPSVLEVLLLQTTEKDRNATLSGLRYVLSSGEALRLHVLQQLTTNLPDATILNLYGSTELSGDVTCMELKAPFSSAQIAQWQQHGVPIANLDRYGVVGGDTSLLLLADELDKKNSTVIWPKRTTTRSEATKARSKGILCISGPLLSFGYIGDGHEGAYVDSDDLPGVQNGIKQVQARRWFCTGDICSVVQGRLYYCGRKDDVVKINGQRVDLEAVERAVATALKATAKVGGDHRIIALASTKEVSDFAIFQQSVVAFIVCDDTRSTAITRYSRMETLNAWIFEHYGALLTPHEILLLPSTNVPRLAHGKIDRRALAKILEHNRNDTKNLLTPVSKGAVSPETFIAQSLEGMLGISLSECLSRDVRARTFADLGGNSLLATLFLHQLQQKFGALCIDLLEMTIGEVLSIVDQRQKATTEEMKRPIKPKTRSTDEPSDGIKRRKKTHHERVSADSAVVERAPRSQPCQLSCLSRYNQSSMGVNGIYLPTCYIPVPTAKPRVVASSSPSLPWALRTAWRVDLRKCIDASPLVAQRRDHTDAVCSAWAIVGSHSGQVVCVDILAAGHEIWRVTLDDRIEACAALSLKHEIVYVGTYGGTLFALDLQTGGTRWTFQATGAIKASAVVMEQQELVVFGAYDSNFYGLEAETGQLQWKLDVRGSLFSTPLYCKWSKQLFVAVTNGNVVSITSTSDDNFRSIQEHWRLQLAAPVFAGLNADFELNLLLVGCADGNLYGVTMTTGEILWQVATEKPIFSSPCVYRPGSVVFGSHDGMLRKVDSRTGELVWATSLNGAVFASPMVVHLVANGATEDDNLVCCVATTTGQLCFCDERTGAIVYQTGDSTGKAPSDAIRTANEGDLGPLFGSPVIIDSLCLLGTRTNYLYGLDMISTRP</sequence>
<comment type="caution">
    <text evidence="4">The sequence shown here is derived from an EMBL/GenBank/DDBJ whole genome shotgun (WGS) entry which is preliminary data.</text>
</comment>
<dbReference type="PROSITE" id="PS00455">
    <property type="entry name" value="AMP_BINDING"/>
    <property type="match status" value="1"/>
</dbReference>
<dbReference type="AlphaFoldDB" id="A0A833T7A0"/>
<dbReference type="Gene3D" id="2.130.10.10">
    <property type="entry name" value="YVTN repeat-like/Quinoprotein amine dehydrogenase"/>
    <property type="match status" value="2"/>
</dbReference>
<dbReference type="InterPro" id="IPR002372">
    <property type="entry name" value="PQQ_rpt_dom"/>
</dbReference>
<dbReference type="GO" id="GO:0043041">
    <property type="term" value="P:amino acid activation for nonribosomal peptide biosynthetic process"/>
    <property type="evidence" value="ECO:0007669"/>
    <property type="project" value="TreeGrafter"/>
</dbReference>
<dbReference type="EMBL" id="WSZM01000338">
    <property type="protein sequence ID" value="KAF4034916.1"/>
    <property type="molecule type" value="Genomic_DNA"/>
</dbReference>
<dbReference type="SUPFAM" id="SSF56801">
    <property type="entry name" value="Acetyl-CoA synthetase-like"/>
    <property type="match status" value="1"/>
</dbReference>
<dbReference type="Gene3D" id="3.40.50.12780">
    <property type="entry name" value="N-terminal domain of ligase-like"/>
    <property type="match status" value="1"/>
</dbReference>
<evidence type="ECO:0000313" key="4">
    <source>
        <dbReference type="EMBL" id="KAF4034916.1"/>
    </source>
</evidence>